<evidence type="ECO:0000256" key="1">
    <source>
        <dbReference type="ARBA" id="ARBA00004123"/>
    </source>
</evidence>
<dbReference type="GO" id="GO:0007140">
    <property type="term" value="P:male meiotic nuclear division"/>
    <property type="evidence" value="ECO:0007669"/>
    <property type="project" value="TreeGrafter"/>
</dbReference>
<reference evidence="16" key="1">
    <citation type="submission" date="2025-08" db="UniProtKB">
        <authorList>
            <consortium name="Ensembl"/>
        </authorList>
    </citation>
    <scope>IDENTIFICATION</scope>
</reference>
<keyword evidence="12" id="KW-0469">Meiosis</keyword>
<dbReference type="GO" id="GO:0030154">
    <property type="term" value="P:cell differentiation"/>
    <property type="evidence" value="ECO:0007669"/>
    <property type="project" value="UniProtKB-KW"/>
</dbReference>
<feature type="domain" description="HMG box" evidence="14">
    <location>
        <begin position="17"/>
        <end position="75"/>
    </location>
</feature>
<dbReference type="GO" id="GO:0060964">
    <property type="term" value="P:regulation of miRNA-mediated gene silencing"/>
    <property type="evidence" value="ECO:0007669"/>
    <property type="project" value="InterPro"/>
</dbReference>
<dbReference type="Pfam" id="PF09011">
    <property type="entry name" value="HMG_box_2"/>
    <property type="match status" value="1"/>
</dbReference>
<evidence type="ECO:0000256" key="8">
    <source>
        <dbReference type="ARBA" id="ARBA00022871"/>
    </source>
</evidence>
<reference evidence="16" key="2">
    <citation type="submission" date="2025-09" db="UniProtKB">
        <authorList>
            <consortium name="Ensembl"/>
        </authorList>
    </citation>
    <scope>IDENTIFICATION</scope>
</reference>
<dbReference type="GO" id="GO:0005634">
    <property type="term" value="C:nucleus"/>
    <property type="evidence" value="ECO:0007669"/>
    <property type="project" value="UniProtKB-SubCell"/>
</dbReference>
<comment type="similarity">
    <text evidence="3">Belongs to the maelstrom family.</text>
</comment>
<dbReference type="Proteomes" id="UP000694423">
    <property type="component" value="Unplaced"/>
</dbReference>
<evidence type="ECO:0000256" key="13">
    <source>
        <dbReference type="ARBA" id="ARBA00025698"/>
    </source>
</evidence>
<organism evidence="16 17">
    <name type="scientific">Dromaius novaehollandiae</name>
    <name type="common">Emu</name>
    <dbReference type="NCBI Taxonomy" id="8790"/>
    <lineage>
        <taxon>Eukaryota</taxon>
        <taxon>Metazoa</taxon>
        <taxon>Chordata</taxon>
        <taxon>Craniata</taxon>
        <taxon>Vertebrata</taxon>
        <taxon>Euteleostomi</taxon>
        <taxon>Archelosauria</taxon>
        <taxon>Archosauria</taxon>
        <taxon>Dinosauria</taxon>
        <taxon>Saurischia</taxon>
        <taxon>Theropoda</taxon>
        <taxon>Coelurosauria</taxon>
        <taxon>Aves</taxon>
        <taxon>Palaeognathae</taxon>
        <taxon>Casuariiformes</taxon>
        <taxon>Dromaiidae</taxon>
        <taxon>Dromaius</taxon>
    </lineage>
</organism>
<evidence type="ECO:0000256" key="2">
    <source>
        <dbReference type="ARBA" id="ARBA00004496"/>
    </source>
</evidence>
<dbReference type="GO" id="GO:0034587">
    <property type="term" value="P:piRNA processing"/>
    <property type="evidence" value="ECO:0007669"/>
    <property type="project" value="TreeGrafter"/>
</dbReference>
<dbReference type="Ensembl" id="ENSDNVT00000007918.1">
    <property type="protein sequence ID" value="ENSDNVP00000006563.1"/>
    <property type="gene ID" value="ENSDNVG00000004695.1"/>
</dbReference>
<dbReference type="InterPro" id="IPR009071">
    <property type="entry name" value="HMG_box_dom"/>
</dbReference>
<dbReference type="PANTHER" id="PTHR21358">
    <property type="entry name" value="PROTEIN MAELSTROM HOMOLOG"/>
    <property type="match status" value="1"/>
</dbReference>
<evidence type="ECO:0000259" key="14">
    <source>
        <dbReference type="Pfam" id="PF09011"/>
    </source>
</evidence>
<protein>
    <recommendedName>
        <fullName evidence="4">Protein maelstrom homolog</fullName>
    </recommendedName>
</protein>
<evidence type="ECO:0000313" key="17">
    <source>
        <dbReference type="Proteomes" id="UP000694423"/>
    </source>
</evidence>
<dbReference type="GO" id="GO:0007283">
    <property type="term" value="P:spermatogenesis"/>
    <property type="evidence" value="ECO:0007669"/>
    <property type="project" value="UniProtKB-KW"/>
</dbReference>
<dbReference type="AlphaFoldDB" id="A0A8C4JBG2"/>
<gene>
    <name evidence="16" type="primary">MAEL</name>
</gene>
<evidence type="ECO:0000256" key="4">
    <source>
        <dbReference type="ARBA" id="ARBA00021076"/>
    </source>
</evidence>
<evidence type="ECO:0000259" key="15">
    <source>
        <dbReference type="Pfam" id="PF13017"/>
    </source>
</evidence>
<evidence type="ECO:0000256" key="6">
    <source>
        <dbReference type="ARBA" id="ARBA00022490"/>
    </source>
</evidence>
<name>A0A8C4JBG2_DRONO</name>
<comment type="function">
    <text evidence="13">Plays a central role during spermatogenesis by repressing transposable elements and preventing their mobilization, which is essential for the germline integrity. Acts via the piRNA metabolic process, which mediates the repression of transposable elements during meiosis by forming complexes composed of piRNAs and Piwi proteins and governs the methylation and subsequent repression of transposons. Its association with piP-bodies suggests a participation in the secondary piRNAs metabolic process. Required for the localization of germ-cell factors to the meiotic nuage.</text>
</comment>
<evidence type="ECO:0000256" key="12">
    <source>
        <dbReference type="ARBA" id="ARBA00023254"/>
    </source>
</evidence>
<evidence type="ECO:0000256" key="11">
    <source>
        <dbReference type="ARBA" id="ARBA00023242"/>
    </source>
</evidence>
<evidence type="ECO:0000256" key="7">
    <source>
        <dbReference type="ARBA" id="ARBA00022782"/>
    </source>
</evidence>
<keyword evidence="8" id="KW-0744">Spermatogenesis</keyword>
<dbReference type="InterPro" id="IPR039259">
    <property type="entry name" value="Protein_maelstrom"/>
</dbReference>
<dbReference type="PANTHER" id="PTHR21358:SF4">
    <property type="entry name" value="PROTEIN MAELSTROM HOMOLOG"/>
    <property type="match status" value="1"/>
</dbReference>
<dbReference type="GO" id="GO:0045892">
    <property type="term" value="P:negative regulation of DNA-templated transcription"/>
    <property type="evidence" value="ECO:0007669"/>
    <property type="project" value="TreeGrafter"/>
</dbReference>
<dbReference type="SUPFAM" id="SSF47095">
    <property type="entry name" value="HMG-box"/>
    <property type="match status" value="1"/>
</dbReference>
<dbReference type="GO" id="GO:0043186">
    <property type="term" value="C:P granule"/>
    <property type="evidence" value="ECO:0007669"/>
    <property type="project" value="TreeGrafter"/>
</dbReference>
<keyword evidence="10" id="KW-0943">RNA-mediated gene silencing</keyword>
<evidence type="ECO:0000256" key="5">
    <source>
        <dbReference type="ARBA" id="ARBA00022473"/>
    </source>
</evidence>
<accession>A0A8C4JBG2</accession>
<proteinExistence type="inferred from homology"/>
<dbReference type="CDD" id="cd21992">
    <property type="entry name" value="HMG-box_MAEL"/>
    <property type="match status" value="1"/>
</dbReference>
<dbReference type="InterPro" id="IPR036910">
    <property type="entry name" value="HMG_box_dom_sf"/>
</dbReference>
<evidence type="ECO:0000313" key="16">
    <source>
        <dbReference type="Ensembl" id="ENSDNVP00000006563.1"/>
    </source>
</evidence>
<keyword evidence="7" id="KW-0221">Differentiation</keyword>
<keyword evidence="11" id="KW-0539">Nucleus</keyword>
<dbReference type="FunFam" id="1.10.30.10:FF:000035">
    <property type="entry name" value="Maelstrom spermatogenic transposon silencer"/>
    <property type="match status" value="1"/>
</dbReference>
<dbReference type="InterPro" id="IPR024970">
    <property type="entry name" value="Maelstrom"/>
</dbReference>
<keyword evidence="17" id="KW-1185">Reference proteome</keyword>
<dbReference type="Gene3D" id="1.10.30.10">
    <property type="entry name" value="High mobility group box domain"/>
    <property type="match status" value="1"/>
</dbReference>
<keyword evidence="5" id="KW-0217">Developmental protein</keyword>
<keyword evidence="6" id="KW-0963">Cytoplasm</keyword>
<evidence type="ECO:0000256" key="10">
    <source>
        <dbReference type="ARBA" id="ARBA00023158"/>
    </source>
</evidence>
<feature type="domain" description="Maelstrom" evidence="15">
    <location>
        <begin position="140"/>
        <end position="337"/>
    </location>
</feature>
<dbReference type="GO" id="GO:0043565">
    <property type="term" value="F:sequence-specific DNA binding"/>
    <property type="evidence" value="ECO:0007669"/>
    <property type="project" value="TreeGrafter"/>
</dbReference>
<evidence type="ECO:0000256" key="9">
    <source>
        <dbReference type="ARBA" id="ARBA00023125"/>
    </source>
</evidence>
<dbReference type="Pfam" id="PF13017">
    <property type="entry name" value="Maelstrom"/>
    <property type="match status" value="1"/>
</dbReference>
<evidence type="ECO:0000256" key="3">
    <source>
        <dbReference type="ARBA" id="ARBA00007057"/>
    </source>
</evidence>
<sequence>MAMAMAHRGGGGGGGGGSRSAYYFFVRDRLPELQRRGLPLARVADAIPYCSEEWALLTEEEKMKYTEMARKWKENKFLQKPVREMHNLAHPVPACLTTETPRSTSLPDASAISWRNDQAVVADIIYFLNIYSHGELPSHCEQRFLPCEIGCVKYSLKEGIMADFHHFIDPEVPPRGFRYHCQAASDNTHKIPISGFELSRARYPVVLRELLAFVQPAGGVWPHFYCRCHDRYRINWCLRRMASLSGIESHLELLNVEDLIVELYWKKYQKEPSKTWVCKELDVFLWDYSSNTRCKWHEENDILFCALASCKKIAYCISKSLASVYGVSLTAAHLPLEDCDSHDRTNARMVVLDAGRFQKMKARSSGCDSQVISPSQDQGFVPSACESETFTFGKAKRVFKLYLMIVLLLFQISELRCSLLLPEILNSSV</sequence>
<keyword evidence="9" id="KW-0238">DNA-binding</keyword>
<comment type="subcellular location">
    <subcellularLocation>
        <location evidence="2">Cytoplasm</location>
    </subcellularLocation>
    <subcellularLocation>
        <location evidence="1">Nucleus</location>
    </subcellularLocation>
</comment>